<dbReference type="EMBL" id="PYGA01000003">
    <property type="protein sequence ID" value="PSK99456.1"/>
    <property type="molecule type" value="Genomic_DNA"/>
</dbReference>
<accession>A0A2P8DQG3</accession>
<keyword evidence="3" id="KW-1185">Reference proteome</keyword>
<gene>
    <name evidence="2" type="ORF">CLV63_103181</name>
</gene>
<name>A0A2P8DQG3_9ACTN</name>
<sequence>MPRNNTGIAQVPPRLEQTTCAGDTFSSAGE</sequence>
<dbReference type="AlphaFoldDB" id="A0A2P8DQG3"/>
<evidence type="ECO:0000313" key="2">
    <source>
        <dbReference type="EMBL" id="PSK99456.1"/>
    </source>
</evidence>
<reference evidence="2 3" key="1">
    <citation type="submission" date="2018-03" db="EMBL/GenBank/DDBJ databases">
        <title>Genomic Encyclopedia of Archaeal and Bacterial Type Strains, Phase II (KMG-II): from individual species to whole genera.</title>
        <authorList>
            <person name="Goeker M."/>
        </authorList>
    </citation>
    <scope>NUCLEOTIDE SEQUENCE [LARGE SCALE GENOMIC DNA]</scope>
    <source>
        <strain evidence="2 3">DSM 45312</strain>
    </source>
</reference>
<feature type="compositionally biased region" description="Polar residues" evidence="1">
    <location>
        <begin position="16"/>
        <end position="30"/>
    </location>
</feature>
<organism evidence="2 3">
    <name type="scientific">Murinocardiopsis flavida</name>
    <dbReference type="NCBI Taxonomy" id="645275"/>
    <lineage>
        <taxon>Bacteria</taxon>
        <taxon>Bacillati</taxon>
        <taxon>Actinomycetota</taxon>
        <taxon>Actinomycetes</taxon>
        <taxon>Streptosporangiales</taxon>
        <taxon>Nocardiopsidaceae</taxon>
        <taxon>Murinocardiopsis</taxon>
    </lineage>
</organism>
<protein>
    <submittedName>
        <fullName evidence="2">Uncharacterized protein</fullName>
    </submittedName>
</protein>
<feature type="region of interest" description="Disordered" evidence="1">
    <location>
        <begin position="1"/>
        <end position="30"/>
    </location>
</feature>
<evidence type="ECO:0000256" key="1">
    <source>
        <dbReference type="SAM" id="MobiDB-lite"/>
    </source>
</evidence>
<comment type="caution">
    <text evidence="2">The sequence shown here is derived from an EMBL/GenBank/DDBJ whole genome shotgun (WGS) entry which is preliminary data.</text>
</comment>
<dbReference type="Proteomes" id="UP000240542">
    <property type="component" value="Unassembled WGS sequence"/>
</dbReference>
<evidence type="ECO:0000313" key="3">
    <source>
        <dbReference type="Proteomes" id="UP000240542"/>
    </source>
</evidence>
<proteinExistence type="predicted"/>